<dbReference type="GeneTree" id="ENSGT01150000287117"/>
<reference evidence="1" key="1">
    <citation type="submission" date="2025-08" db="UniProtKB">
        <authorList>
            <consortium name="Ensembl"/>
        </authorList>
    </citation>
    <scope>IDENTIFICATION</scope>
</reference>
<dbReference type="AlphaFoldDB" id="A0A3B3CPM3"/>
<dbReference type="PANTHER" id="PTHR14731">
    <property type="entry name" value="BRAIN AND ACUTE LEUKEMIA CYTOPLASMIC PROTEIN"/>
    <property type="match status" value="1"/>
</dbReference>
<dbReference type="Pfam" id="PF06989">
    <property type="entry name" value="BAALC_N"/>
    <property type="match status" value="1"/>
</dbReference>
<dbReference type="PaxDb" id="30732-ENSOMEP00000019034"/>
<dbReference type="Ensembl" id="ENSOMET00000028180.1">
    <property type="protein sequence ID" value="ENSOMEP00000019034.1"/>
    <property type="gene ID" value="ENSOMEG00000020824.1"/>
</dbReference>
<evidence type="ECO:0000313" key="1">
    <source>
        <dbReference type="Ensembl" id="ENSOMEP00000019034.1"/>
    </source>
</evidence>
<proteinExistence type="predicted"/>
<sequence>MGRGARRTDALEPHCLESWTKEAESTWMTSTDTNIPLSSIQSIPAEKRHVEDLCALPSKHFRGRVVLRTSGRRPDPRSMGEAPLAEDGVVTRSAEVCSRCVSIPALRAVLL</sequence>
<protein>
    <recommendedName>
        <fullName evidence="3">BAALC binder of MAP3K1 and KLF4 b</fullName>
    </recommendedName>
</protein>
<keyword evidence="2" id="KW-1185">Reference proteome</keyword>
<evidence type="ECO:0008006" key="3">
    <source>
        <dbReference type="Google" id="ProtNLM"/>
    </source>
</evidence>
<evidence type="ECO:0000313" key="2">
    <source>
        <dbReference type="Proteomes" id="UP000261560"/>
    </source>
</evidence>
<name>A0A3B3CPM3_ORYME</name>
<dbReference type="Proteomes" id="UP000261560">
    <property type="component" value="Unplaced"/>
</dbReference>
<dbReference type="GO" id="GO:0005737">
    <property type="term" value="C:cytoplasm"/>
    <property type="evidence" value="ECO:0007669"/>
    <property type="project" value="InterPro"/>
</dbReference>
<organism evidence="1 2">
    <name type="scientific">Oryzias melastigma</name>
    <name type="common">Marine medaka</name>
    <dbReference type="NCBI Taxonomy" id="30732"/>
    <lineage>
        <taxon>Eukaryota</taxon>
        <taxon>Metazoa</taxon>
        <taxon>Chordata</taxon>
        <taxon>Craniata</taxon>
        <taxon>Vertebrata</taxon>
        <taxon>Euteleostomi</taxon>
        <taxon>Actinopterygii</taxon>
        <taxon>Neopterygii</taxon>
        <taxon>Teleostei</taxon>
        <taxon>Neoteleostei</taxon>
        <taxon>Acanthomorphata</taxon>
        <taxon>Ovalentaria</taxon>
        <taxon>Atherinomorphae</taxon>
        <taxon>Beloniformes</taxon>
        <taxon>Adrianichthyidae</taxon>
        <taxon>Oryziinae</taxon>
        <taxon>Oryzias</taxon>
    </lineage>
</organism>
<dbReference type="InterPro" id="IPR009728">
    <property type="entry name" value="BAALC"/>
</dbReference>
<reference evidence="1" key="2">
    <citation type="submission" date="2025-09" db="UniProtKB">
        <authorList>
            <consortium name="Ensembl"/>
        </authorList>
    </citation>
    <scope>IDENTIFICATION</scope>
</reference>
<dbReference type="PANTHER" id="PTHR14731:SF1">
    <property type="entry name" value="BAALC BINDER OF MAP3K1 AND KLF4 B"/>
    <property type="match status" value="1"/>
</dbReference>
<accession>A0A3B3CPM3</accession>